<dbReference type="EMBL" id="JACHMU010000001">
    <property type="protein sequence ID" value="MBB5741652.1"/>
    <property type="molecule type" value="Genomic_DNA"/>
</dbReference>
<keyword evidence="4" id="KW-1185">Reference proteome</keyword>
<dbReference type="GO" id="GO:0016787">
    <property type="term" value="F:hydrolase activity"/>
    <property type="evidence" value="ECO:0007669"/>
    <property type="project" value="UniProtKB-KW"/>
</dbReference>
<comment type="caution">
    <text evidence="3">The sequence shown here is derived from an EMBL/GenBank/DDBJ whole genome shotgun (WGS) entry which is preliminary data.</text>
</comment>
<evidence type="ECO:0000256" key="2">
    <source>
        <dbReference type="ARBA" id="ARBA00022723"/>
    </source>
</evidence>
<reference evidence="3 4" key="1">
    <citation type="submission" date="2020-08" db="EMBL/GenBank/DDBJ databases">
        <title>Sequencing the genomes of 1000 actinobacteria strains.</title>
        <authorList>
            <person name="Klenk H.-P."/>
        </authorList>
    </citation>
    <scope>NUCLEOTIDE SEQUENCE [LARGE SCALE GENOMIC DNA]</scope>
    <source>
        <strain evidence="3 4">DSM 24823</strain>
    </source>
</reference>
<keyword evidence="2" id="KW-0479">Metal-binding</keyword>
<dbReference type="Gene3D" id="3.90.850.10">
    <property type="entry name" value="Fumarylacetoacetase-like, C-terminal domain"/>
    <property type="match status" value="1"/>
</dbReference>
<gene>
    <name evidence="3" type="ORF">HD600_000149</name>
</gene>
<dbReference type="GO" id="GO:0046872">
    <property type="term" value="F:metal ion binding"/>
    <property type="evidence" value="ECO:0007669"/>
    <property type="project" value="UniProtKB-KW"/>
</dbReference>
<proteinExistence type="inferred from homology"/>
<dbReference type="Proteomes" id="UP000517712">
    <property type="component" value="Unassembled WGS sequence"/>
</dbReference>
<name>A0A7W9C9S3_9MICO</name>
<accession>A0A7W9C9S3</accession>
<dbReference type="InterPro" id="IPR051121">
    <property type="entry name" value="FAH"/>
</dbReference>
<keyword evidence="3" id="KW-0378">Hydrolase</keyword>
<comment type="similarity">
    <text evidence="1">Belongs to the FAH family.</text>
</comment>
<dbReference type="PANTHER" id="PTHR42796">
    <property type="entry name" value="FUMARYLACETOACETATE HYDROLASE DOMAIN-CONTAINING PROTEIN 2A-RELATED"/>
    <property type="match status" value="1"/>
</dbReference>
<sequence length="399" mass="42935">MMTSQSYGAARDILPDDADRALLVGRVWLPEENGPAVVALREGELIDLSRTFPTMRELTEHPVPAEVVRIADGASIGSLESVWANTLPDSRDETKPWLLSPIDLQVVKASGVTFPVSMLERVIEERARGDADSARSIRETIVGALGGDIRDLVPGSPAAMKLKAVLIEEGVWSQYLEVGIGPDAEIFTKAAVLSSVGAGSDVGVLAESEWNNPEPEIVLVVSSAGEIVGAMLGNDVNLRDIEGRSALLLGRAKDNNASASAGPFIRLFDESYGLDDVRDETVELQVTGTDGFRMTGRSHMTQISRDPADLVRQASGAHHAYPDGFVLYLGTMFAPTDDRGEEGRGFTHHEDDIVRIASPRLGALVNRVRHCEKLPPWSFGIGALIRNLADRGLLGRSNA</sequence>
<organism evidence="3 4">
    <name type="scientific">Microbacterium ginsengiterrae</name>
    <dbReference type="NCBI Taxonomy" id="546115"/>
    <lineage>
        <taxon>Bacteria</taxon>
        <taxon>Bacillati</taxon>
        <taxon>Actinomycetota</taxon>
        <taxon>Actinomycetes</taxon>
        <taxon>Micrococcales</taxon>
        <taxon>Microbacteriaceae</taxon>
        <taxon>Microbacterium</taxon>
    </lineage>
</organism>
<evidence type="ECO:0000313" key="3">
    <source>
        <dbReference type="EMBL" id="MBB5741652.1"/>
    </source>
</evidence>
<protein>
    <submittedName>
        <fullName evidence="3">Fumarylacetoacetate (FAA) hydrolase family protein</fullName>
    </submittedName>
</protein>
<dbReference type="RefSeq" id="WP_241731695.1">
    <property type="nucleotide sequence ID" value="NZ_BAAAPG010000001.1"/>
</dbReference>
<dbReference type="SUPFAM" id="SSF56529">
    <property type="entry name" value="FAH"/>
    <property type="match status" value="1"/>
</dbReference>
<evidence type="ECO:0000256" key="1">
    <source>
        <dbReference type="ARBA" id="ARBA00010211"/>
    </source>
</evidence>
<dbReference type="AlphaFoldDB" id="A0A7W9C9S3"/>
<evidence type="ECO:0000313" key="4">
    <source>
        <dbReference type="Proteomes" id="UP000517712"/>
    </source>
</evidence>
<dbReference type="PANTHER" id="PTHR42796:SF7">
    <property type="entry name" value="2-DEHYDRO-3-DEOXY-D-ARABINONATE DEHYDRATASE"/>
    <property type="match status" value="1"/>
</dbReference>
<dbReference type="InterPro" id="IPR036663">
    <property type="entry name" value="Fumarylacetoacetase_C_sf"/>
</dbReference>